<dbReference type="Pfam" id="PF01381">
    <property type="entry name" value="HTH_3"/>
    <property type="match status" value="1"/>
</dbReference>
<dbReference type="InterPro" id="IPR010982">
    <property type="entry name" value="Lambda_DNA-bd_dom_sf"/>
</dbReference>
<dbReference type="RefSeq" id="WP_202055637.1">
    <property type="nucleotide sequence ID" value="NZ_JAEQMY010000002.1"/>
</dbReference>
<dbReference type="Gene3D" id="1.10.260.40">
    <property type="entry name" value="lambda repressor-like DNA-binding domains"/>
    <property type="match status" value="1"/>
</dbReference>
<dbReference type="SUPFAM" id="SSF47413">
    <property type="entry name" value="lambda repressor-like DNA-binding domains"/>
    <property type="match status" value="1"/>
</dbReference>
<dbReference type="SMART" id="SM00065">
    <property type="entry name" value="GAF"/>
    <property type="match status" value="1"/>
</dbReference>
<dbReference type="PANTHER" id="PTHR43102:SF2">
    <property type="entry name" value="GAF DOMAIN-CONTAINING PROTEIN"/>
    <property type="match status" value="1"/>
</dbReference>
<dbReference type="AlphaFoldDB" id="A0A937CYI2"/>
<feature type="domain" description="HTH cro/C1-type" evidence="1">
    <location>
        <begin position="196"/>
        <end position="251"/>
    </location>
</feature>
<dbReference type="Gene3D" id="3.30.450.40">
    <property type="match status" value="1"/>
</dbReference>
<organism evidence="2 3">
    <name type="scientific">Microvirga aerilata</name>
    <dbReference type="NCBI Taxonomy" id="670292"/>
    <lineage>
        <taxon>Bacteria</taxon>
        <taxon>Pseudomonadati</taxon>
        <taxon>Pseudomonadota</taxon>
        <taxon>Alphaproteobacteria</taxon>
        <taxon>Hyphomicrobiales</taxon>
        <taxon>Methylobacteriaceae</taxon>
        <taxon>Microvirga</taxon>
    </lineage>
</organism>
<dbReference type="InterPro" id="IPR003018">
    <property type="entry name" value="GAF"/>
</dbReference>
<accession>A0A937CYI2</accession>
<evidence type="ECO:0000313" key="2">
    <source>
        <dbReference type="EMBL" id="MBL0402887.1"/>
    </source>
</evidence>
<evidence type="ECO:0000259" key="1">
    <source>
        <dbReference type="PROSITE" id="PS50943"/>
    </source>
</evidence>
<keyword evidence="3" id="KW-1185">Reference proteome</keyword>
<dbReference type="SUPFAM" id="SSF55781">
    <property type="entry name" value="GAF domain-like"/>
    <property type="match status" value="1"/>
</dbReference>
<dbReference type="PROSITE" id="PS50943">
    <property type="entry name" value="HTH_CROC1"/>
    <property type="match status" value="1"/>
</dbReference>
<evidence type="ECO:0000313" key="3">
    <source>
        <dbReference type="Proteomes" id="UP000605848"/>
    </source>
</evidence>
<dbReference type="GO" id="GO:0003677">
    <property type="term" value="F:DNA binding"/>
    <property type="evidence" value="ECO:0007669"/>
    <property type="project" value="InterPro"/>
</dbReference>
<dbReference type="Pfam" id="PF01590">
    <property type="entry name" value="GAF"/>
    <property type="match status" value="1"/>
</dbReference>
<comment type="caution">
    <text evidence="2">The sequence shown here is derived from an EMBL/GenBank/DDBJ whole genome shotgun (WGS) entry which is preliminary data.</text>
</comment>
<dbReference type="PANTHER" id="PTHR43102">
    <property type="entry name" value="SLR1143 PROTEIN"/>
    <property type="match status" value="1"/>
</dbReference>
<dbReference type="EMBL" id="JAEQMY010000002">
    <property type="protein sequence ID" value="MBL0402887.1"/>
    <property type="molecule type" value="Genomic_DNA"/>
</dbReference>
<dbReference type="InterPro" id="IPR029016">
    <property type="entry name" value="GAF-like_dom_sf"/>
</dbReference>
<dbReference type="Proteomes" id="UP000605848">
    <property type="component" value="Unassembled WGS sequence"/>
</dbReference>
<dbReference type="InterPro" id="IPR001387">
    <property type="entry name" value="Cro/C1-type_HTH"/>
</dbReference>
<dbReference type="SMART" id="SM00530">
    <property type="entry name" value="HTH_XRE"/>
    <property type="match status" value="1"/>
</dbReference>
<name>A0A937CYI2_9HYPH</name>
<protein>
    <submittedName>
        <fullName evidence="2">GAF domain-containing protein</fullName>
    </submittedName>
</protein>
<dbReference type="CDD" id="cd00093">
    <property type="entry name" value="HTH_XRE"/>
    <property type="match status" value="1"/>
</dbReference>
<proteinExistence type="predicted"/>
<sequence>MLTLTPPNEFERLAALQRLSILDAPVSPFLDRICRVAQQIFKVPISAVTFLDATQQFFKAHVGLDGIAGTARSDSFCQYTIMHDEVFVISDARADRAFAANPYVTGDPHIRFYAGVPLTTEPGIRLGSLCVIDTRPREFSLEETAILAGLGRLVVDELWLHHLEQAGRAQTALDPAPKLRAPLAFNLAAPLTSSQVRAGRALLNWSVRELSEASGVSATTIKRIEANGSGSVRRSNVDAIRRALEEQGIDFTASAPGRVGASIGPELQ</sequence>
<reference evidence="2" key="1">
    <citation type="submission" date="2021-01" db="EMBL/GenBank/DDBJ databases">
        <title>Microvirga sp.</title>
        <authorList>
            <person name="Kim M.K."/>
        </authorList>
    </citation>
    <scope>NUCLEOTIDE SEQUENCE</scope>
    <source>
        <strain evidence="2">5420S-16</strain>
    </source>
</reference>
<gene>
    <name evidence="2" type="ORF">JKG68_02790</name>
</gene>